<accession>A0A059CAI1</accession>
<dbReference type="EMBL" id="KK198757">
    <property type="protein sequence ID" value="KCW75201.1"/>
    <property type="molecule type" value="Genomic_DNA"/>
</dbReference>
<gene>
    <name evidence="1" type="ORF">EUGRSUZ_E039552</name>
</gene>
<dbReference type="EMBL" id="KK198757">
    <property type="protein sequence ID" value="KCW75202.1"/>
    <property type="molecule type" value="Genomic_DNA"/>
</dbReference>
<protein>
    <submittedName>
        <fullName evidence="1">Uncharacterized protein</fullName>
    </submittedName>
</protein>
<dbReference type="Gramene" id="KCW75202">
    <property type="protein sequence ID" value="KCW75202"/>
    <property type="gene ID" value="EUGRSUZ_E039552"/>
</dbReference>
<feature type="non-terminal residue" evidence="1">
    <location>
        <position position="55"/>
    </location>
</feature>
<sequence>MYKFGTFYRMKVSLRYHRPRWPKWLRLGTPNARGKSSRLAGRIYAEFARWAWSAV</sequence>
<name>A0A059CAI1_EUCGR</name>
<evidence type="ECO:0000313" key="1">
    <source>
        <dbReference type="EMBL" id="KCW75201.1"/>
    </source>
</evidence>
<dbReference type="AlphaFoldDB" id="A0A059CAI1"/>
<reference evidence="1" key="1">
    <citation type="submission" date="2013-07" db="EMBL/GenBank/DDBJ databases">
        <title>The genome of Eucalyptus grandis.</title>
        <authorList>
            <person name="Schmutz J."/>
            <person name="Hayes R."/>
            <person name="Myburg A."/>
            <person name="Tuskan G."/>
            <person name="Grattapaglia D."/>
            <person name="Rokhsar D.S."/>
        </authorList>
    </citation>
    <scope>NUCLEOTIDE SEQUENCE</scope>
    <source>
        <tissue evidence="1">Leaf extractions</tissue>
    </source>
</reference>
<organism evidence="1">
    <name type="scientific">Eucalyptus grandis</name>
    <name type="common">Flooded gum</name>
    <dbReference type="NCBI Taxonomy" id="71139"/>
    <lineage>
        <taxon>Eukaryota</taxon>
        <taxon>Viridiplantae</taxon>
        <taxon>Streptophyta</taxon>
        <taxon>Embryophyta</taxon>
        <taxon>Tracheophyta</taxon>
        <taxon>Spermatophyta</taxon>
        <taxon>Magnoliopsida</taxon>
        <taxon>eudicotyledons</taxon>
        <taxon>Gunneridae</taxon>
        <taxon>Pentapetalae</taxon>
        <taxon>rosids</taxon>
        <taxon>malvids</taxon>
        <taxon>Myrtales</taxon>
        <taxon>Myrtaceae</taxon>
        <taxon>Myrtoideae</taxon>
        <taxon>Eucalypteae</taxon>
        <taxon>Eucalyptus</taxon>
    </lineage>
</organism>
<dbReference type="Gramene" id="KCW75201">
    <property type="protein sequence ID" value="KCW75201"/>
    <property type="gene ID" value="EUGRSUZ_E039552"/>
</dbReference>
<dbReference type="Gramene" id="KCW75200">
    <property type="protein sequence ID" value="KCW75200"/>
    <property type="gene ID" value="EUGRSUZ_E039552"/>
</dbReference>
<proteinExistence type="predicted"/>
<dbReference type="EMBL" id="KK198757">
    <property type="protein sequence ID" value="KCW75200.1"/>
    <property type="molecule type" value="Genomic_DNA"/>
</dbReference>